<name>A0A840N3A4_9BRAD</name>
<gene>
    <name evidence="1" type="ORF">HNQ36_001170</name>
</gene>
<sequence>MADARSRIVDENVETTQLLQRGFDHVCDGYFVSHIDRDRQRLCAEHFDVTNSVFGFRLVAPGNDDACACTGKTAGHAEADAAIAAGDDGDLAGQIEGRCLHVVSVAVFAARGDQIISRPYRLAASRERHHEHSDEAQCHAVVRPLDLADHEAGLRPVHIARALADPEQTDDYRECADGEEECSHMNTTPRS</sequence>
<organism evidence="1 2">
    <name type="scientific">Afipia massiliensis</name>
    <dbReference type="NCBI Taxonomy" id="211460"/>
    <lineage>
        <taxon>Bacteria</taxon>
        <taxon>Pseudomonadati</taxon>
        <taxon>Pseudomonadota</taxon>
        <taxon>Alphaproteobacteria</taxon>
        <taxon>Hyphomicrobiales</taxon>
        <taxon>Nitrobacteraceae</taxon>
        <taxon>Afipia</taxon>
    </lineage>
</organism>
<accession>A0A840N3A4</accession>
<dbReference type="EMBL" id="JACHIJ010000002">
    <property type="protein sequence ID" value="MBB5051216.1"/>
    <property type="molecule type" value="Genomic_DNA"/>
</dbReference>
<dbReference type="AlphaFoldDB" id="A0A840N3A4"/>
<comment type="caution">
    <text evidence="1">The sequence shown here is derived from an EMBL/GenBank/DDBJ whole genome shotgun (WGS) entry which is preliminary data.</text>
</comment>
<proteinExistence type="predicted"/>
<reference evidence="1 2" key="1">
    <citation type="submission" date="2020-08" db="EMBL/GenBank/DDBJ databases">
        <title>Genomic Encyclopedia of Type Strains, Phase IV (KMG-IV): sequencing the most valuable type-strain genomes for metagenomic binning, comparative biology and taxonomic classification.</title>
        <authorList>
            <person name="Goeker M."/>
        </authorList>
    </citation>
    <scope>NUCLEOTIDE SEQUENCE [LARGE SCALE GENOMIC DNA]</scope>
    <source>
        <strain evidence="1 2">DSM 17498</strain>
    </source>
</reference>
<evidence type="ECO:0000313" key="1">
    <source>
        <dbReference type="EMBL" id="MBB5051216.1"/>
    </source>
</evidence>
<protein>
    <submittedName>
        <fullName evidence="1">Uncharacterized protein</fullName>
    </submittedName>
</protein>
<dbReference type="Proteomes" id="UP000521227">
    <property type="component" value="Unassembled WGS sequence"/>
</dbReference>
<evidence type="ECO:0000313" key="2">
    <source>
        <dbReference type="Proteomes" id="UP000521227"/>
    </source>
</evidence>